<dbReference type="SMART" id="SM00354">
    <property type="entry name" value="HTH_LACI"/>
    <property type="match status" value="1"/>
</dbReference>
<feature type="domain" description="HTH lacI-type" evidence="4">
    <location>
        <begin position="10"/>
        <end position="64"/>
    </location>
</feature>
<dbReference type="Pfam" id="PF00356">
    <property type="entry name" value="LacI"/>
    <property type="match status" value="1"/>
</dbReference>
<dbReference type="SUPFAM" id="SSF53822">
    <property type="entry name" value="Periplasmic binding protein-like I"/>
    <property type="match status" value="1"/>
</dbReference>
<dbReference type="InterPro" id="IPR010982">
    <property type="entry name" value="Lambda_DNA-bd_dom_sf"/>
</dbReference>
<proteinExistence type="predicted"/>
<accession>A0ABQ2MU40</accession>
<dbReference type="Gene3D" id="1.10.260.40">
    <property type="entry name" value="lambda repressor-like DNA-binding domains"/>
    <property type="match status" value="1"/>
</dbReference>
<keyword evidence="2" id="KW-0238">DNA-binding</keyword>
<dbReference type="PRINTS" id="PR00036">
    <property type="entry name" value="HTHLACI"/>
</dbReference>
<dbReference type="EMBL" id="BMMQ01000001">
    <property type="protein sequence ID" value="GGO58834.1"/>
    <property type="molecule type" value="Genomic_DNA"/>
</dbReference>
<keyword evidence="1" id="KW-0805">Transcription regulation</keyword>
<keyword evidence="6" id="KW-1185">Reference proteome</keyword>
<sequence length="338" mass="35925">MSVEKRPRKPTIRDVAVVAGVSYGTVSRVLNGGKWVSEDAREAVETAIRQTGYTANHHARSLATGRSNSVAFLLTEQHHLLFEDPTYSLLLRYSAQALTARGQTLVLLAAGTADEKQGILRYVEGGHVDGVMLVSSHESDPFVSSLLGAGVPTVCVGLPLGPDHEFPSVSVDEYGSAREMTRYLLSGGSTRIAHIAGPQDTPGGRFRLKGFRDEMGELFDESLVVVGDFSRASGAAAVASLQPGSFDAVFAASDSMAVGVIQRLQRAGVRVPEDVVVAGFDDSGLAADFEPALTTMRQPWERIGSEMVAMLLDVIDGGTGKTLTLPTELVVRESAPRA</sequence>
<dbReference type="PROSITE" id="PS00356">
    <property type="entry name" value="HTH_LACI_1"/>
    <property type="match status" value="1"/>
</dbReference>
<comment type="caution">
    <text evidence="5">The sequence shown here is derived from an EMBL/GenBank/DDBJ whole genome shotgun (WGS) entry which is preliminary data.</text>
</comment>
<dbReference type="InterPro" id="IPR028082">
    <property type="entry name" value="Peripla_BP_I"/>
</dbReference>
<dbReference type="PANTHER" id="PTHR30146">
    <property type="entry name" value="LACI-RELATED TRANSCRIPTIONAL REPRESSOR"/>
    <property type="match status" value="1"/>
</dbReference>
<evidence type="ECO:0000256" key="1">
    <source>
        <dbReference type="ARBA" id="ARBA00023015"/>
    </source>
</evidence>
<dbReference type="RefSeq" id="WP_188699320.1">
    <property type="nucleotide sequence ID" value="NZ_BMMQ01000001.1"/>
</dbReference>
<dbReference type="InterPro" id="IPR000843">
    <property type="entry name" value="HTH_LacI"/>
</dbReference>
<keyword evidence="3" id="KW-0804">Transcription</keyword>
<protein>
    <submittedName>
        <fullName evidence="5">Transcriptional regulator</fullName>
    </submittedName>
</protein>
<dbReference type="PANTHER" id="PTHR30146:SF109">
    <property type="entry name" value="HTH-TYPE TRANSCRIPTIONAL REGULATOR GALS"/>
    <property type="match status" value="1"/>
</dbReference>
<gene>
    <name evidence="5" type="ORF">GCM10010910_00340</name>
</gene>
<reference evidence="6" key="1">
    <citation type="journal article" date="2019" name="Int. J. Syst. Evol. Microbiol.">
        <title>The Global Catalogue of Microorganisms (GCM) 10K type strain sequencing project: providing services to taxonomists for standard genome sequencing and annotation.</title>
        <authorList>
            <consortium name="The Broad Institute Genomics Platform"/>
            <consortium name="The Broad Institute Genome Sequencing Center for Infectious Disease"/>
            <person name="Wu L."/>
            <person name="Ma J."/>
        </authorList>
    </citation>
    <scope>NUCLEOTIDE SEQUENCE [LARGE SCALE GENOMIC DNA]</scope>
    <source>
        <strain evidence="6">CGMCC 4.7181</strain>
    </source>
</reference>
<dbReference type="Pfam" id="PF13377">
    <property type="entry name" value="Peripla_BP_3"/>
    <property type="match status" value="1"/>
</dbReference>
<evidence type="ECO:0000259" key="4">
    <source>
        <dbReference type="PROSITE" id="PS50932"/>
    </source>
</evidence>
<organism evidence="5 6">
    <name type="scientific">Microbacterium nanhaiense</name>
    <dbReference type="NCBI Taxonomy" id="1301026"/>
    <lineage>
        <taxon>Bacteria</taxon>
        <taxon>Bacillati</taxon>
        <taxon>Actinomycetota</taxon>
        <taxon>Actinomycetes</taxon>
        <taxon>Micrococcales</taxon>
        <taxon>Microbacteriaceae</taxon>
        <taxon>Microbacterium</taxon>
    </lineage>
</organism>
<evidence type="ECO:0000313" key="5">
    <source>
        <dbReference type="EMBL" id="GGO58834.1"/>
    </source>
</evidence>
<dbReference type="Gene3D" id="3.40.50.2300">
    <property type="match status" value="2"/>
</dbReference>
<dbReference type="PROSITE" id="PS50932">
    <property type="entry name" value="HTH_LACI_2"/>
    <property type="match status" value="1"/>
</dbReference>
<dbReference type="InterPro" id="IPR046335">
    <property type="entry name" value="LacI/GalR-like_sensor"/>
</dbReference>
<dbReference type="CDD" id="cd01392">
    <property type="entry name" value="HTH_LacI"/>
    <property type="match status" value="1"/>
</dbReference>
<name>A0ABQ2MU40_9MICO</name>
<dbReference type="SUPFAM" id="SSF47413">
    <property type="entry name" value="lambda repressor-like DNA-binding domains"/>
    <property type="match status" value="1"/>
</dbReference>
<evidence type="ECO:0000256" key="3">
    <source>
        <dbReference type="ARBA" id="ARBA00023163"/>
    </source>
</evidence>
<evidence type="ECO:0000313" key="6">
    <source>
        <dbReference type="Proteomes" id="UP000638043"/>
    </source>
</evidence>
<evidence type="ECO:0000256" key="2">
    <source>
        <dbReference type="ARBA" id="ARBA00023125"/>
    </source>
</evidence>
<dbReference type="Proteomes" id="UP000638043">
    <property type="component" value="Unassembled WGS sequence"/>
</dbReference>
<dbReference type="CDD" id="cd06267">
    <property type="entry name" value="PBP1_LacI_sugar_binding-like"/>
    <property type="match status" value="1"/>
</dbReference>